<evidence type="ECO:0000256" key="1">
    <source>
        <dbReference type="SAM" id="Phobius"/>
    </source>
</evidence>
<dbReference type="Proteomes" id="UP000640335">
    <property type="component" value="Unassembled WGS sequence"/>
</dbReference>
<dbReference type="EMBL" id="JACSQZ010000019">
    <property type="protein sequence ID" value="MBD7914927.1"/>
    <property type="molecule type" value="Genomic_DNA"/>
</dbReference>
<accession>A0ABR8Q3C8</accession>
<dbReference type="RefSeq" id="WP_191749690.1">
    <property type="nucleotide sequence ID" value="NZ_JACSQZ010000019.1"/>
</dbReference>
<dbReference type="InterPro" id="IPR046208">
    <property type="entry name" value="DUF6241"/>
</dbReference>
<sequence length="170" mass="19820">MKLLLFKEVIYIKVLLKNRIFITILTTISLISISIFSFFVYKQIDSGNLKAKSNISEIKKLDKELSKDNSDVVNEDISYSIDDIYDILHRMSNTKIIAADNQVWGKIEITNDYVLSLKSFIEKFDYTDKDYLLEVLNRWENNDFSKAVEEHNYFWKKLGGTVGKAISLKE</sequence>
<keyword evidence="1" id="KW-0472">Membrane</keyword>
<name>A0ABR8Q3C8_9CLOT</name>
<reference evidence="2 3" key="1">
    <citation type="submission" date="2020-08" db="EMBL/GenBank/DDBJ databases">
        <title>A Genomic Blueprint of the Chicken Gut Microbiome.</title>
        <authorList>
            <person name="Gilroy R."/>
            <person name="Ravi A."/>
            <person name="Getino M."/>
            <person name="Pursley I."/>
            <person name="Horton D.L."/>
            <person name="Alikhan N.-F."/>
            <person name="Baker D."/>
            <person name="Gharbi K."/>
            <person name="Hall N."/>
            <person name="Watson M."/>
            <person name="Adriaenssens E.M."/>
            <person name="Foster-Nyarko E."/>
            <person name="Jarju S."/>
            <person name="Secka A."/>
            <person name="Antonio M."/>
            <person name="Oren A."/>
            <person name="Chaudhuri R."/>
            <person name="La Ragione R.M."/>
            <person name="Hildebrand F."/>
            <person name="Pallen M.J."/>
        </authorList>
    </citation>
    <scope>NUCLEOTIDE SEQUENCE [LARGE SCALE GENOMIC DNA]</scope>
    <source>
        <strain evidence="2 3">Sa3CUN1</strain>
    </source>
</reference>
<evidence type="ECO:0000313" key="3">
    <source>
        <dbReference type="Proteomes" id="UP000640335"/>
    </source>
</evidence>
<feature type="transmembrane region" description="Helical" evidence="1">
    <location>
        <begin position="20"/>
        <end position="41"/>
    </location>
</feature>
<keyword evidence="3" id="KW-1185">Reference proteome</keyword>
<dbReference type="Pfam" id="PF19754">
    <property type="entry name" value="DUF6241"/>
    <property type="match status" value="1"/>
</dbReference>
<keyword evidence="1" id="KW-1133">Transmembrane helix</keyword>
<organism evidence="2 3">
    <name type="scientific">Clostridium gallinarum</name>
    <dbReference type="NCBI Taxonomy" id="2762246"/>
    <lineage>
        <taxon>Bacteria</taxon>
        <taxon>Bacillati</taxon>
        <taxon>Bacillota</taxon>
        <taxon>Clostridia</taxon>
        <taxon>Eubacteriales</taxon>
        <taxon>Clostridiaceae</taxon>
        <taxon>Clostridium</taxon>
    </lineage>
</organism>
<comment type="caution">
    <text evidence="2">The sequence shown here is derived from an EMBL/GenBank/DDBJ whole genome shotgun (WGS) entry which is preliminary data.</text>
</comment>
<proteinExistence type="predicted"/>
<evidence type="ECO:0000313" key="2">
    <source>
        <dbReference type="EMBL" id="MBD7914927.1"/>
    </source>
</evidence>
<gene>
    <name evidence="2" type="ORF">H9660_07180</name>
</gene>
<keyword evidence="1" id="KW-0812">Transmembrane</keyword>
<protein>
    <submittedName>
        <fullName evidence="2">Uncharacterized protein</fullName>
    </submittedName>
</protein>